<gene>
    <name evidence="1" type="ORF">TWF506_003202</name>
</gene>
<reference evidence="1 2" key="1">
    <citation type="submission" date="2019-10" db="EMBL/GenBank/DDBJ databases">
        <authorList>
            <person name="Palmer J.M."/>
        </authorList>
    </citation>
    <scope>NUCLEOTIDE SEQUENCE [LARGE SCALE GENOMIC DNA]</scope>
    <source>
        <strain evidence="1 2">TWF506</strain>
    </source>
</reference>
<evidence type="ECO:0008006" key="3">
    <source>
        <dbReference type="Google" id="ProtNLM"/>
    </source>
</evidence>
<name>A0AAN8N523_9PEZI</name>
<organism evidence="1 2">
    <name type="scientific">Arthrobotrys conoides</name>
    <dbReference type="NCBI Taxonomy" id="74498"/>
    <lineage>
        <taxon>Eukaryota</taxon>
        <taxon>Fungi</taxon>
        <taxon>Dikarya</taxon>
        <taxon>Ascomycota</taxon>
        <taxon>Pezizomycotina</taxon>
        <taxon>Orbiliomycetes</taxon>
        <taxon>Orbiliales</taxon>
        <taxon>Orbiliaceae</taxon>
        <taxon>Arthrobotrys</taxon>
    </lineage>
</organism>
<accession>A0AAN8N523</accession>
<dbReference type="SUPFAM" id="SSF50494">
    <property type="entry name" value="Trypsin-like serine proteases"/>
    <property type="match status" value="1"/>
</dbReference>
<dbReference type="InterPro" id="IPR043504">
    <property type="entry name" value="Peptidase_S1_PA_chymotrypsin"/>
</dbReference>
<dbReference type="InterPro" id="IPR009003">
    <property type="entry name" value="Peptidase_S1_PA"/>
</dbReference>
<proteinExistence type="predicted"/>
<keyword evidence="2" id="KW-1185">Reference proteome</keyword>
<sequence>MNQDQPFYRAGAAREVVNPGYFRSRPEPEPEYRWDPISSTCPASITWEKNLDGMVEYLTQKGIAWTVLHLGVLNEVVTVAILYESTEDGVWDRQVIEQDLRNLYLPSEIFPQIKYSQAVVNKEAGGEADKYGSEQSCGARIGIKDLSWTAGTVGGYFEAESGDLYGLTCHHVLLPTKNRRALDDDDESRPRLPLKKGYPEYLDSIGIHHAAFRPENGTIEVVQPPSQDHAETLRGLQVFIKRSEEGLEDIRTKYRMADTLLPSSKTTMWERRIEEANGQLEVISSYNRAFGVVVASSGYKVDPKTQHSIDWALFKIPSDRPVWNMLRLVEGKNRPGVWDSLSTDQVSLGGVADPTEGEEVFKFGGTTGATFGVVNGVKDSVNLRENLRETREWCVLGRNGRTFSDAGDSGSLVFNQQFQVIGIITAGCDYSGRLTYITPIKLVLLDIQQSTGLRLSFWNNEGVNL</sequence>
<evidence type="ECO:0000313" key="2">
    <source>
        <dbReference type="Proteomes" id="UP001307849"/>
    </source>
</evidence>
<comment type="caution">
    <text evidence="1">The sequence shown here is derived from an EMBL/GenBank/DDBJ whole genome shotgun (WGS) entry which is preliminary data.</text>
</comment>
<dbReference type="Proteomes" id="UP001307849">
    <property type="component" value="Unassembled WGS sequence"/>
</dbReference>
<dbReference type="AlphaFoldDB" id="A0AAN8N523"/>
<protein>
    <recommendedName>
        <fullName evidence="3">Serine protease</fullName>
    </recommendedName>
</protein>
<dbReference type="Gene3D" id="2.40.10.10">
    <property type="entry name" value="Trypsin-like serine proteases"/>
    <property type="match status" value="1"/>
</dbReference>
<evidence type="ECO:0000313" key="1">
    <source>
        <dbReference type="EMBL" id="KAK6502622.1"/>
    </source>
</evidence>
<dbReference type="EMBL" id="JAVHJM010000011">
    <property type="protein sequence ID" value="KAK6502622.1"/>
    <property type="molecule type" value="Genomic_DNA"/>
</dbReference>